<dbReference type="FunFam" id="3.40.50.2000:FF:000050">
    <property type="entry name" value="UDP-glucuronosyltransferase"/>
    <property type="match status" value="1"/>
</dbReference>
<dbReference type="PROSITE" id="PS00375">
    <property type="entry name" value="UDPGT"/>
    <property type="match status" value="1"/>
</dbReference>
<keyword evidence="3 11" id="KW-0328">Glycosyltransferase</keyword>
<evidence type="ECO:0000313" key="13">
    <source>
        <dbReference type="EMBL" id="KAK9499200.1"/>
    </source>
</evidence>
<keyword evidence="8 12" id="KW-0472">Membrane</keyword>
<keyword evidence="4 11" id="KW-0808">Transferase</keyword>
<dbReference type="InterPro" id="IPR035595">
    <property type="entry name" value="UDP_glycos_trans_CS"/>
</dbReference>
<comment type="similarity">
    <text evidence="2 11">Belongs to the UDP-glycosyltransferase family.</text>
</comment>
<organism evidence="13 14">
    <name type="scientific">Rhynocoris fuscipes</name>
    <dbReference type="NCBI Taxonomy" id="488301"/>
    <lineage>
        <taxon>Eukaryota</taxon>
        <taxon>Metazoa</taxon>
        <taxon>Ecdysozoa</taxon>
        <taxon>Arthropoda</taxon>
        <taxon>Hexapoda</taxon>
        <taxon>Insecta</taxon>
        <taxon>Pterygota</taxon>
        <taxon>Neoptera</taxon>
        <taxon>Paraneoptera</taxon>
        <taxon>Hemiptera</taxon>
        <taxon>Heteroptera</taxon>
        <taxon>Panheteroptera</taxon>
        <taxon>Cimicomorpha</taxon>
        <taxon>Reduviidae</taxon>
        <taxon>Harpactorinae</taxon>
        <taxon>Harpactorini</taxon>
        <taxon>Rhynocoris</taxon>
    </lineage>
</organism>
<dbReference type="Pfam" id="PF00201">
    <property type="entry name" value="UDPGT"/>
    <property type="match status" value="1"/>
</dbReference>
<evidence type="ECO:0000256" key="9">
    <source>
        <dbReference type="ARBA" id="ARBA00023180"/>
    </source>
</evidence>
<dbReference type="PANTHER" id="PTHR48043:SF159">
    <property type="entry name" value="EG:EG0003.4 PROTEIN-RELATED"/>
    <property type="match status" value="1"/>
</dbReference>
<evidence type="ECO:0000256" key="12">
    <source>
        <dbReference type="RuleBase" id="RU362059"/>
    </source>
</evidence>
<dbReference type="SUPFAM" id="SSF53756">
    <property type="entry name" value="UDP-Glycosyltransferase/glycogen phosphorylase"/>
    <property type="match status" value="1"/>
</dbReference>
<reference evidence="13 14" key="1">
    <citation type="submission" date="2022-12" db="EMBL/GenBank/DDBJ databases">
        <title>Chromosome-level genome assembly of true bugs.</title>
        <authorList>
            <person name="Ma L."/>
            <person name="Li H."/>
        </authorList>
    </citation>
    <scope>NUCLEOTIDE SEQUENCE [LARGE SCALE GENOMIC DNA]</scope>
    <source>
        <strain evidence="13">Lab_2022b</strain>
    </source>
</reference>
<dbReference type="Gene3D" id="3.40.50.2000">
    <property type="entry name" value="Glycogen Phosphorylase B"/>
    <property type="match status" value="2"/>
</dbReference>
<feature type="chain" id="PRO_5043101114" description="UDP-glucuronosyltransferase" evidence="12">
    <location>
        <begin position="22"/>
        <end position="530"/>
    </location>
</feature>
<evidence type="ECO:0000256" key="6">
    <source>
        <dbReference type="ARBA" id="ARBA00022824"/>
    </source>
</evidence>
<evidence type="ECO:0000256" key="8">
    <source>
        <dbReference type="ARBA" id="ARBA00023136"/>
    </source>
</evidence>
<evidence type="ECO:0000313" key="14">
    <source>
        <dbReference type="Proteomes" id="UP001461498"/>
    </source>
</evidence>
<keyword evidence="7 12" id="KW-1133">Transmembrane helix</keyword>
<evidence type="ECO:0000256" key="7">
    <source>
        <dbReference type="ARBA" id="ARBA00022989"/>
    </source>
</evidence>
<protein>
    <recommendedName>
        <fullName evidence="12">UDP-glucuronosyltransferase</fullName>
        <ecNumber evidence="12">2.4.1.17</ecNumber>
    </recommendedName>
</protein>
<dbReference type="AlphaFoldDB" id="A0AAW1CSG3"/>
<feature type="signal peptide" evidence="12">
    <location>
        <begin position="1"/>
        <end position="21"/>
    </location>
</feature>
<dbReference type="GO" id="GO:0016020">
    <property type="term" value="C:membrane"/>
    <property type="evidence" value="ECO:0007669"/>
    <property type="project" value="UniProtKB-SubCell"/>
</dbReference>
<evidence type="ECO:0000256" key="11">
    <source>
        <dbReference type="RuleBase" id="RU003718"/>
    </source>
</evidence>
<sequence length="530" mass="61180">MMKLLLILVLLAATREYDVNAANILVILPYPIYSHHASFDPIIKELATRGHNVTVVSPFPQKTPVPNITDIVLPNIMKEVRATTHRDELAMGTLWFHMFGAVEFGVEICRTALITDQMKQLIADKDSKFDLVMTETWALLEPFVAFGHKFNAPVVNLISLFFMPKSSYSSGNQMPTSYVPDIVYFDFSDHMTFVERLQNMFFFYWDIFYAHVYYYRKQERLIREHFKYPGSENIPSLEEMLGNTALTISEYDFAVGYPAPLHKNVVLFAGVEMKKVEPLPEDLQKYMDESKGGVIYFSLGSIFGMASLKPYMKEAIISALNKQNHRILMKASNDSLLQKITNKNIRIQSWFPQRSILAHPNCKLFITHGGIHGTMEGFYHGVPMIAIPLVGDQRYNAKMIQTHGLGISMNIHTITEKLLTDTINEVITNPKYRENARKRSAIFKDKPISPMDNAIYWIEYVIRHKGAPHLRPAVLDLYWYQRLMLDVIAFYLLLIFLIVYILVKIIRLFFKLITWMCCSKVSKNKKSKKE</sequence>
<feature type="transmembrane region" description="Helical" evidence="12">
    <location>
        <begin position="479"/>
        <end position="503"/>
    </location>
</feature>
<evidence type="ECO:0000256" key="10">
    <source>
        <dbReference type="ARBA" id="ARBA00046288"/>
    </source>
</evidence>
<comment type="caution">
    <text evidence="13">The sequence shown here is derived from an EMBL/GenBank/DDBJ whole genome shotgun (WGS) entry which is preliminary data.</text>
</comment>
<dbReference type="GO" id="GO:0015020">
    <property type="term" value="F:glucuronosyltransferase activity"/>
    <property type="evidence" value="ECO:0007669"/>
    <property type="project" value="UniProtKB-EC"/>
</dbReference>
<evidence type="ECO:0000256" key="5">
    <source>
        <dbReference type="ARBA" id="ARBA00022692"/>
    </source>
</evidence>
<evidence type="ECO:0000256" key="1">
    <source>
        <dbReference type="ARBA" id="ARBA00004240"/>
    </source>
</evidence>
<comment type="catalytic activity">
    <reaction evidence="12">
        <text>glucuronate acceptor + UDP-alpha-D-glucuronate = acceptor beta-D-glucuronoside + UDP + H(+)</text>
        <dbReference type="Rhea" id="RHEA:21032"/>
        <dbReference type="ChEBI" id="CHEBI:15378"/>
        <dbReference type="ChEBI" id="CHEBI:58052"/>
        <dbReference type="ChEBI" id="CHEBI:58223"/>
        <dbReference type="ChEBI" id="CHEBI:132367"/>
        <dbReference type="ChEBI" id="CHEBI:132368"/>
        <dbReference type="EC" id="2.4.1.17"/>
    </reaction>
</comment>
<gene>
    <name evidence="13" type="ORF">O3M35_002279</name>
</gene>
<dbReference type="CDD" id="cd03784">
    <property type="entry name" value="GT1_Gtf-like"/>
    <property type="match status" value="1"/>
</dbReference>
<dbReference type="EC" id="2.4.1.17" evidence="12"/>
<name>A0AAW1CSG3_9HEMI</name>
<evidence type="ECO:0000256" key="3">
    <source>
        <dbReference type="ARBA" id="ARBA00022676"/>
    </source>
</evidence>
<evidence type="ECO:0000256" key="4">
    <source>
        <dbReference type="ARBA" id="ARBA00022679"/>
    </source>
</evidence>
<dbReference type="InterPro" id="IPR050271">
    <property type="entry name" value="UDP-glycosyltransferase"/>
</dbReference>
<dbReference type="EMBL" id="JAPXFL010000011">
    <property type="protein sequence ID" value="KAK9499200.1"/>
    <property type="molecule type" value="Genomic_DNA"/>
</dbReference>
<comment type="subcellular location">
    <subcellularLocation>
        <location evidence="10">Endomembrane system</location>
        <topology evidence="10">Single-pass type I membrane protein</topology>
    </subcellularLocation>
    <subcellularLocation>
        <location evidence="1">Endoplasmic reticulum</location>
    </subcellularLocation>
    <subcellularLocation>
        <location evidence="12">Membrane</location>
        <topology evidence="12">Single-pass membrane protein</topology>
    </subcellularLocation>
</comment>
<evidence type="ECO:0000256" key="2">
    <source>
        <dbReference type="ARBA" id="ARBA00009995"/>
    </source>
</evidence>
<dbReference type="InterPro" id="IPR002213">
    <property type="entry name" value="UDP_glucos_trans"/>
</dbReference>
<keyword evidence="5 12" id="KW-0812">Transmembrane</keyword>
<dbReference type="PANTHER" id="PTHR48043">
    <property type="entry name" value="EG:EG0003.4 PROTEIN-RELATED"/>
    <property type="match status" value="1"/>
</dbReference>
<keyword evidence="9" id="KW-0325">Glycoprotein</keyword>
<keyword evidence="14" id="KW-1185">Reference proteome</keyword>
<dbReference type="Proteomes" id="UP001461498">
    <property type="component" value="Unassembled WGS sequence"/>
</dbReference>
<proteinExistence type="inferred from homology"/>
<dbReference type="GO" id="GO:0005783">
    <property type="term" value="C:endoplasmic reticulum"/>
    <property type="evidence" value="ECO:0007669"/>
    <property type="project" value="UniProtKB-SubCell"/>
</dbReference>
<keyword evidence="6" id="KW-0256">Endoplasmic reticulum</keyword>
<accession>A0AAW1CSG3</accession>
<keyword evidence="12" id="KW-0732">Signal</keyword>